<dbReference type="GO" id="GO:0005634">
    <property type="term" value="C:nucleus"/>
    <property type="evidence" value="ECO:0007669"/>
    <property type="project" value="UniProtKB-SubCell"/>
</dbReference>
<evidence type="ECO:0000313" key="9">
    <source>
        <dbReference type="Proteomes" id="UP000050424"/>
    </source>
</evidence>
<organism evidence="8 9">
    <name type="scientific">Neonectria ditissima</name>
    <dbReference type="NCBI Taxonomy" id="78410"/>
    <lineage>
        <taxon>Eukaryota</taxon>
        <taxon>Fungi</taxon>
        <taxon>Dikarya</taxon>
        <taxon>Ascomycota</taxon>
        <taxon>Pezizomycotina</taxon>
        <taxon>Sordariomycetes</taxon>
        <taxon>Hypocreomycetidae</taxon>
        <taxon>Hypocreales</taxon>
        <taxon>Nectriaceae</taxon>
        <taxon>Neonectria</taxon>
    </lineage>
</organism>
<dbReference type="AlphaFoldDB" id="A0A0P7AW30"/>
<dbReference type="Gene3D" id="3.40.109.10">
    <property type="entry name" value="NADH Oxidase"/>
    <property type="match status" value="1"/>
</dbReference>
<dbReference type="GO" id="GO:0034599">
    <property type="term" value="P:cellular response to oxidative stress"/>
    <property type="evidence" value="ECO:0007669"/>
    <property type="project" value="InterPro"/>
</dbReference>
<comment type="similarity">
    <text evidence="3">Belongs to the nitroreductase family.</text>
</comment>
<accession>A0A0P7AW30</accession>
<dbReference type="Pfam" id="PF00881">
    <property type="entry name" value="Nitroreductase"/>
    <property type="match status" value="1"/>
</dbReference>
<dbReference type="SUPFAM" id="SSF55469">
    <property type="entry name" value="FMN-dependent nitroreductase-like"/>
    <property type="match status" value="1"/>
</dbReference>
<evidence type="ECO:0000259" key="7">
    <source>
        <dbReference type="Pfam" id="PF00881"/>
    </source>
</evidence>
<dbReference type="PANTHER" id="PTHR43035">
    <property type="entry name" value="FATTY ACID REPRESSION MUTANT PROTEIN 2-RELATED"/>
    <property type="match status" value="1"/>
</dbReference>
<reference evidence="8 9" key="1">
    <citation type="submission" date="2015-09" db="EMBL/GenBank/DDBJ databases">
        <title>Draft genome of a European isolate of the apple canker pathogen Neonectria ditissima.</title>
        <authorList>
            <person name="Gomez-Cortecero A."/>
            <person name="Harrison R.J."/>
            <person name="Armitage A.D."/>
        </authorList>
    </citation>
    <scope>NUCLEOTIDE SEQUENCE [LARGE SCALE GENOMIC DNA]</scope>
    <source>
        <strain evidence="8 9">R09/05</strain>
    </source>
</reference>
<dbReference type="InterPro" id="IPR000415">
    <property type="entry name" value="Nitroreductase-like"/>
</dbReference>
<dbReference type="InterPro" id="IPR029479">
    <property type="entry name" value="Nitroreductase"/>
</dbReference>
<gene>
    <name evidence="8" type="ORF">AK830_g7827</name>
</gene>
<evidence type="ECO:0000256" key="4">
    <source>
        <dbReference type="ARBA" id="ARBA00022490"/>
    </source>
</evidence>
<dbReference type="STRING" id="78410.A0A0P7AW30"/>
<dbReference type="CDD" id="cd02140">
    <property type="entry name" value="Frm2-like"/>
    <property type="match status" value="1"/>
</dbReference>
<dbReference type="GO" id="GO:0016491">
    <property type="term" value="F:oxidoreductase activity"/>
    <property type="evidence" value="ECO:0007669"/>
    <property type="project" value="UniProtKB-KW"/>
</dbReference>
<keyword evidence="6" id="KW-0539">Nucleus</keyword>
<dbReference type="InterPro" id="IPR033877">
    <property type="entry name" value="Frm2/Hbn1"/>
</dbReference>
<comment type="caution">
    <text evidence="8">The sequence shown here is derived from an EMBL/GenBank/DDBJ whole genome shotgun (WGS) entry which is preliminary data.</text>
</comment>
<protein>
    <recommendedName>
        <fullName evidence="7">Nitroreductase domain-containing protein</fullName>
    </recommendedName>
</protein>
<dbReference type="Proteomes" id="UP000050424">
    <property type="component" value="Unassembled WGS sequence"/>
</dbReference>
<dbReference type="FunFam" id="3.40.109.10:FF:000001">
    <property type="entry name" value="Nitroreductase family"/>
    <property type="match status" value="1"/>
</dbReference>
<sequence length="203" mass="23258">MAGNFLAEIKTRRTCYSLEAKSPVSDARIIEIAGEVTKHTPSSFNCQSTRLVILLRDEHVKLWEIAKQCFKATMPETAYAEYEKKLSQRQAAYGTILLFEDLDVIREYQVRNTRFTWHLLQFSEHNNAMQAFNLWTALALEGFGCNLQHINPVIDQRLVGQWDISPQWSLKAQLVFGTPTGLPAHEKTFVPIEDRLFVHGMSS</sequence>
<evidence type="ECO:0000256" key="5">
    <source>
        <dbReference type="ARBA" id="ARBA00023002"/>
    </source>
</evidence>
<name>A0A0P7AW30_9HYPO</name>
<keyword evidence="9" id="KW-1185">Reference proteome</keyword>
<feature type="domain" description="Nitroreductase" evidence="7">
    <location>
        <begin position="9"/>
        <end position="177"/>
    </location>
</feature>
<evidence type="ECO:0000313" key="8">
    <source>
        <dbReference type="EMBL" id="KPM38734.1"/>
    </source>
</evidence>
<evidence type="ECO:0000256" key="1">
    <source>
        <dbReference type="ARBA" id="ARBA00004123"/>
    </source>
</evidence>
<dbReference type="EMBL" id="LKCW01000126">
    <property type="protein sequence ID" value="KPM38734.1"/>
    <property type="molecule type" value="Genomic_DNA"/>
</dbReference>
<comment type="subcellular location">
    <subcellularLocation>
        <location evidence="2">Cytoplasm</location>
    </subcellularLocation>
    <subcellularLocation>
        <location evidence="1">Nucleus</location>
    </subcellularLocation>
</comment>
<evidence type="ECO:0000256" key="3">
    <source>
        <dbReference type="ARBA" id="ARBA00007118"/>
    </source>
</evidence>
<evidence type="ECO:0000256" key="6">
    <source>
        <dbReference type="ARBA" id="ARBA00023242"/>
    </source>
</evidence>
<evidence type="ECO:0000256" key="2">
    <source>
        <dbReference type="ARBA" id="ARBA00004496"/>
    </source>
</evidence>
<keyword evidence="4" id="KW-0963">Cytoplasm</keyword>
<dbReference type="GO" id="GO:0005737">
    <property type="term" value="C:cytoplasm"/>
    <property type="evidence" value="ECO:0007669"/>
    <property type="project" value="UniProtKB-SubCell"/>
</dbReference>
<proteinExistence type="inferred from homology"/>
<dbReference type="OrthoDB" id="2138173at2759"/>
<dbReference type="PANTHER" id="PTHR43035:SF1">
    <property type="entry name" value="FATTY ACID REPRESSION MUTANT PROTEIN 2-RELATED"/>
    <property type="match status" value="1"/>
</dbReference>
<keyword evidence="5" id="KW-0560">Oxidoreductase</keyword>